<name>A0A0C1YAZ4_9CYAN</name>
<reference evidence="1" key="1">
    <citation type="submission" date="2014-11" db="EMBL/GenBank/DDBJ databases">
        <authorList>
            <person name="Malar M.C."/>
            <person name="Sen D."/>
            <person name="Tripathy S."/>
        </authorList>
    </citation>
    <scope>NUCLEOTIDE SEQUENCE</scope>
    <source>
        <strain evidence="1">BDU141951</strain>
    </source>
</reference>
<proteinExistence type="predicted"/>
<gene>
    <name evidence="1" type="ORF">QQ91_023105</name>
</gene>
<dbReference type="EMBL" id="JTHE02000003">
    <property type="protein sequence ID" value="NEV69985.1"/>
    <property type="molecule type" value="Genomic_DNA"/>
</dbReference>
<dbReference type="AlphaFoldDB" id="A0A0C1YAZ4"/>
<protein>
    <submittedName>
        <fullName evidence="1">DUF928 domain-containing protein</fullName>
    </submittedName>
</protein>
<comment type="caution">
    <text evidence="1">The sequence shown here is derived from an EMBL/GenBank/DDBJ whole genome shotgun (WGS) entry which is preliminary data.</text>
</comment>
<accession>A0A0C1YAZ4</accession>
<evidence type="ECO:0000313" key="1">
    <source>
        <dbReference type="EMBL" id="NEV69985.1"/>
    </source>
</evidence>
<reference evidence="1" key="3">
    <citation type="submission" date="2020-02" db="EMBL/GenBank/DDBJ databases">
        <authorList>
            <person name="Sarangi A.N."/>
            <person name="Ghosh S."/>
            <person name="Mukherjee M."/>
            <person name="Tripathy S."/>
        </authorList>
    </citation>
    <scope>NUCLEOTIDE SEQUENCE</scope>
    <source>
        <strain evidence="1">BDU141951</strain>
    </source>
</reference>
<dbReference type="InterPro" id="IPR010328">
    <property type="entry name" value="DUF928"/>
</dbReference>
<organism evidence="1">
    <name type="scientific">Lyngbya confervoides BDU141951</name>
    <dbReference type="NCBI Taxonomy" id="1574623"/>
    <lineage>
        <taxon>Bacteria</taxon>
        <taxon>Bacillati</taxon>
        <taxon>Cyanobacteriota</taxon>
        <taxon>Cyanophyceae</taxon>
        <taxon>Oscillatoriophycideae</taxon>
        <taxon>Oscillatoriales</taxon>
        <taxon>Microcoleaceae</taxon>
        <taxon>Lyngbya</taxon>
    </lineage>
</organism>
<dbReference type="Pfam" id="PF06051">
    <property type="entry name" value="DUF928"/>
    <property type="match status" value="1"/>
</dbReference>
<sequence length="311" mass="33534">MKISAPCSHSLVPALGRSAIALALSTPLLLASSTTAQAGLIDTIRGIFTGDTGEGAAGTSRGGAIRDEFCEPGAAVAIAKTWRLSALVPETAQQTAQSAPSIFVYLDLETVADAQAKQQLPQTNLKQGILDYGEEDLDQFRTGERIDLLLELVLSDAENNPESFRQYYFALPDDDAVVELPLPLESPLAVGQTYQWTARLLCRRLTAEGTVSNESVAASPTRLNEVEQTSVFGFITRVPSSAELETAIASNDPEARYQAYIDNQLWFELVADLATVPNAPEWPSLLEAWDIPVTDAAPQTLQPLREVSSEN</sequence>
<reference evidence="1" key="2">
    <citation type="journal article" date="2015" name="Genome Announc.">
        <title>Draft Genome Sequence of Filamentous Marine Cyanobacterium Lyngbya confervoides Strain BDU141951.</title>
        <authorList>
            <person name="Chandrababunaidu M.M."/>
            <person name="Sen D."/>
            <person name="Tripathy S."/>
        </authorList>
    </citation>
    <scope>NUCLEOTIDE SEQUENCE</scope>
    <source>
        <strain evidence="1">BDU141951</strain>
    </source>
</reference>